<dbReference type="InterPro" id="IPR025640">
    <property type="entry name" value="GYF_2"/>
</dbReference>
<keyword evidence="5 6" id="KW-0472">Membrane</keyword>
<feature type="transmembrane region" description="Helical" evidence="6">
    <location>
        <begin position="135"/>
        <end position="157"/>
    </location>
</feature>
<evidence type="ECO:0000256" key="6">
    <source>
        <dbReference type="SAM" id="Phobius"/>
    </source>
</evidence>
<evidence type="ECO:0000259" key="7">
    <source>
        <dbReference type="Pfam" id="PF06271"/>
    </source>
</evidence>
<comment type="subcellular location">
    <subcellularLocation>
        <location evidence="1">Cell membrane</location>
        <topology evidence="1">Multi-pass membrane protein</topology>
    </subcellularLocation>
</comment>
<feature type="domain" description="GYF" evidence="8">
    <location>
        <begin position="5"/>
        <end position="51"/>
    </location>
</feature>
<dbReference type="PANTHER" id="PTHR36115:SF6">
    <property type="entry name" value="PROLINE-RICH ANTIGEN HOMOLOG"/>
    <property type="match status" value="1"/>
</dbReference>
<evidence type="ECO:0000256" key="2">
    <source>
        <dbReference type="ARBA" id="ARBA00022475"/>
    </source>
</evidence>
<protein>
    <submittedName>
        <fullName evidence="9">RDD family protein</fullName>
    </submittedName>
</protein>
<evidence type="ECO:0000256" key="1">
    <source>
        <dbReference type="ARBA" id="ARBA00004651"/>
    </source>
</evidence>
<evidence type="ECO:0000313" key="9">
    <source>
        <dbReference type="EMBL" id="MDZ5764988.1"/>
    </source>
</evidence>
<feature type="transmembrane region" description="Helical" evidence="6">
    <location>
        <begin position="225"/>
        <end position="244"/>
    </location>
</feature>
<evidence type="ECO:0000256" key="4">
    <source>
        <dbReference type="ARBA" id="ARBA00022989"/>
    </source>
</evidence>
<dbReference type="Pfam" id="PF06271">
    <property type="entry name" value="RDD"/>
    <property type="match status" value="1"/>
</dbReference>
<gene>
    <name evidence="9" type="ORF">U4I38_10950</name>
</gene>
<dbReference type="InterPro" id="IPR010432">
    <property type="entry name" value="RDD"/>
</dbReference>
<proteinExistence type="predicted"/>
<feature type="transmembrane region" description="Helical" evidence="6">
    <location>
        <begin position="282"/>
        <end position="307"/>
    </location>
</feature>
<feature type="domain" description="RDD" evidence="7">
    <location>
        <begin position="121"/>
        <end position="256"/>
    </location>
</feature>
<keyword evidence="3 6" id="KW-0812">Transmembrane</keyword>
<dbReference type="Pfam" id="PF14237">
    <property type="entry name" value="GYF_2"/>
    <property type="match status" value="1"/>
</dbReference>
<evidence type="ECO:0000256" key="5">
    <source>
        <dbReference type="ARBA" id="ARBA00023136"/>
    </source>
</evidence>
<keyword evidence="2" id="KW-1003">Cell membrane</keyword>
<organism evidence="9 10">
    <name type="scientific">Stenotrophomonas maltophilia</name>
    <name type="common">Pseudomonas maltophilia</name>
    <name type="synonym">Xanthomonas maltophilia</name>
    <dbReference type="NCBI Taxonomy" id="40324"/>
    <lineage>
        <taxon>Bacteria</taxon>
        <taxon>Pseudomonadati</taxon>
        <taxon>Pseudomonadota</taxon>
        <taxon>Gammaproteobacteria</taxon>
        <taxon>Lysobacterales</taxon>
        <taxon>Lysobacteraceae</taxon>
        <taxon>Stenotrophomonas</taxon>
        <taxon>Stenotrophomonas maltophilia group</taxon>
    </lineage>
</organism>
<evidence type="ECO:0000259" key="8">
    <source>
        <dbReference type="Pfam" id="PF14237"/>
    </source>
</evidence>
<sequence>MTDEWYYAEGQQRQGPLPVQEIRQRFQRGQLNLDTLVWREGMDQWAALRQVVDELGLQTLADASTTAGSGGFDLRNDYAAIDNGTAPLPGTGALSSSPYSAPAALGAGAHAQPVVGGEVVYAGFWKRVAAYVIDYFVLVIPGSIIGVILGVILGAGMGAVGSDESAIEIVAQLASALINFAIGMAYYTWFHASKGGATLGKMAVGIKVVRGNGERLTKARAFGRYWAMLLSSFTLGIGFLMAAFTERKQGLHDMICDTLVVDRWAYTDQPHLQRRELGTVTVLVLVLTGLLSLVGLALLVFAVGFIAKMAS</sequence>
<comment type="caution">
    <text evidence="9">The sequence shown here is derived from an EMBL/GenBank/DDBJ whole genome shotgun (WGS) entry which is preliminary data.</text>
</comment>
<feature type="transmembrane region" description="Helical" evidence="6">
    <location>
        <begin position="169"/>
        <end position="189"/>
    </location>
</feature>
<evidence type="ECO:0000256" key="3">
    <source>
        <dbReference type="ARBA" id="ARBA00022692"/>
    </source>
</evidence>
<name>A0AAJ2TKX2_STEMA</name>
<evidence type="ECO:0000313" key="10">
    <source>
        <dbReference type="Proteomes" id="UP001288387"/>
    </source>
</evidence>
<reference evidence="9" key="1">
    <citation type="submission" date="2023-12" db="EMBL/GenBank/DDBJ databases">
        <title>'Antibacterial potential of Stenotrophomonas maltophilia cystic fibrosis isolates' (manuscript under preparation).</title>
        <authorList>
            <person name="Crisan C.V."/>
            <person name="Pettis M."/>
            <person name="Goldberg J.B."/>
        </authorList>
    </citation>
    <scope>NUCLEOTIDE SEQUENCE</scope>
    <source>
        <strain evidence="9">CCV129</strain>
    </source>
</reference>
<dbReference type="Proteomes" id="UP001288387">
    <property type="component" value="Unassembled WGS sequence"/>
</dbReference>
<dbReference type="PANTHER" id="PTHR36115">
    <property type="entry name" value="PROLINE-RICH ANTIGEN HOMOLOG-RELATED"/>
    <property type="match status" value="1"/>
</dbReference>
<dbReference type="GO" id="GO:0005886">
    <property type="term" value="C:plasma membrane"/>
    <property type="evidence" value="ECO:0007669"/>
    <property type="project" value="UniProtKB-SubCell"/>
</dbReference>
<dbReference type="InterPro" id="IPR051791">
    <property type="entry name" value="Pra-immunoreactive"/>
</dbReference>
<accession>A0AAJ2TKX2</accession>
<keyword evidence="4 6" id="KW-1133">Transmembrane helix</keyword>
<dbReference type="RefSeq" id="WP_099554555.1">
    <property type="nucleotide sequence ID" value="NZ_CP037858.1"/>
</dbReference>
<dbReference type="EMBL" id="JAXRVB010000010">
    <property type="protein sequence ID" value="MDZ5764988.1"/>
    <property type="molecule type" value="Genomic_DNA"/>
</dbReference>
<dbReference type="AlphaFoldDB" id="A0AAJ2TKX2"/>